<dbReference type="OrthoDB" id="947745at2"/>
<evidence type="ECO:0000256" key="1">
    <source>
        <dbReference type="SAM" id="SignalP"/>
    </source>
</evidence>
<protein>
    <submittedName>
        <fullName evidence="2">YjbH domain-containing protein</fullName>
    </submittedName>
</protein>
<organism evidence="2 3">
    <name type="scientific">Gillisia hiemivivida</name>
    <dbReference type="NCBI Taxonomy" id="291190"/>
    <lineage>
        <taxon>Bacteria</taxon>
        <taxon>Pseudomonadati</taxon>
        <taxon>Bacteroidota</taxon>
        <taxon>Flavobacteriia</taxon>
        <taxon>Flavobacteriales</taxon>
        <taxon>Flavobacteriaceae</taxon>
        <taxon>Gillisia</taxon>
    </lineage>
</organism>
<comment type="caution">
    <text evidence="2">The sequence shown here is derived from an EMBL/GenBank/DDBJ whole genome shotgun (WGS) entry which is preliminary data.</text>
</comment>
<dbReference type="Proteomes" id="UP000321367">
    <property type="component" value="Unassembled WGS sequence"/>
</dbReference>
<sequence>MPMKSKFSFLFCLFVMLAAIKIQAQVNIMGKPGYMTTPSAEWFDQKPVGFTFSYVPTEYSLFESPVDKNTINFYNVRASFTSFMEVNLSIAYRPQISDKIGVGDRQLDFRFRLLKEKEYWPAIVIGWTPPGSVSPILAHDYLVATKHFNTSFGKFSTTLGYGSPYVFVKKPEGNFLDLSIEKKDEFLKAKYLTGFYGGFSFMPVNFAGIMMEYDTKTINAGAFIKIKDWLYLQAYTFEAKEIAFTTSVNFSLDFAPKTLRSYEKDLD</sequence>
<dbReference type="Pfam" id="PF06082">
    <property type="entry name" value="YjbH"/>
    <property type="match status" value="1"/>
</dbReference>
<keyword evidence="3" id="KW-1185">Reference proteome</keyword>
<dbReference type="EMBL" id="VORY01000001">
    <property type="protein sequence ID" value="TXD95753.1"/>
    <property type="molecule type" value="Genomic_DNA"/>
</dbReference>
<reference evidence="2 3" key="1">
    <citation type="submission" date="2019-08" db="EMBL/GenBank/DDBJ databases">
        <title>Genome sequence of Gillisia hiemivivida IC154 (type strain).</title>
        <authorList>
            <person name="Bowman J.P."/>
        </authorList>
    </citation>
    <scope>NUCLEOTIDE SEQUENCE [LARGE SCALE GENOMIC DNA]</scope>
    <source>
        <strain evidence="2 3">IC154</strain>
    </source>
</reference>
<evidence type="ECO:0000313" key="2">
    <source>
        <dbReference type="EMBL" id="TXD95753.1"/>
    </source>
</evidence>
<keyword evidence="1" id="KW-0732">Signal</keyword>
<feature type="signal peptide" evidence="1">
    <location>
        <begin position="1"/>
        <end position="24"/>
    </location>
</feature>
<evidence type="ECO:0000313" key="3">
    <source>
        <dbReference type="Proteomes" id="UP000321367"/>
    </source>
</evidence>
<dbReference type="AlphaFoldDB" id="A0A5C6ZXK8"/>
<name>A0A5C6ZXK8_9FLAO</name>
<feature type="chain" id="PRO_5022918952" evidence="1">
    <location>
        <begin position="25"/>
        <end position="267"/>
    </location>
</feature>
<gene>
    <name evidence="2" type="ORF">ES724_01640</name>
</gene>
<dbReference type="InterPro" id="IPR010344">
    <property type="entry name" value="YbjH"/>
</dbReference>
<accession>A0A5C6ZXK8</accession>
<proteinExistence type="predicted"/>